<gene>
    <name evidence="1" type="ORF">MENTE1834_LOCUS37878</name>
</gene>
<comment type="caution">
    <text evidence="1">The sequence shown here is derived from an EMBL/GenBank/DDBJ whole genome shotgun (WGS) entry which is preliminary data.</text>
</comment>
<proteinExistence type="predicted"/>
<evidence type="ECO:0000313" key="1">
    <source>
        <dbReference type="EMBL" id="CAK5090110.1"/>
    </source>
</evidence>
<organism evidence="1 2">
    <name type="scientific">Meloidogyne enterolobii</name>
    <name type="common">Root-knot nematode worm</name>
    <name type="synonym">Meloidogyne mayaguensis</name>
    <dbReference type="NCBI Taxonomy" id="390850"/>
    <lineage>
        <taxon>Eukaryota</taxon>
        <taxon>Metazoa</taxon>
        <taxon>Ecdysozoa</taxon>
        <taxon>Nematoda</taxon>
        <taxon>Chromadorea</taxon>
        <taxon>Rhabditida</taxon>
        <taxon>Tylenchina</taxon>
        <taxon>Tylenchomorpha</taxon>
        <taxon>Tylenchoidea</taxon>
        <taxon>Meloidogynidae</taxon>
        <taxon>Meloidogyninae</taxon>
        <taxon>Meloidogyne</taxon>
    </lineage>
</organism>
<keyword evidence="2" id="KW-1185">Reference proteome</keyword>
<reference evidence="1" key="1">
    <citation type="submission" date="2023-11" db="EMBL/GenBank/DDBJ databases">
        <authorList>
            <person name="Poullet M."/>
        </authorList>
    </citation>
    <scope>NUCLEOTIDE SEQUENCE</scope>
    <source>
        <strain evidence="1">E1834</strain>
    </source>
</reference>
<dbReference type="EMBL" id="CAVMJV010000080">
    <property type="protein sequence ID" value="CAK5090110.1"/>
    <property type="molecule type" value="Genomic_DNA"/>
</dbReference>
<evidence type="ECO:0000313" key="2">
    <source>
        <dbReference type="Proteomes" id="UP001497535"/>
    </source>
</evidence>
<sequence length="107" mass="12534">MPKKEKRRRHSMRKEWLANFCQCFTPSTSPPHSSHPETSTHHKPSTSHHETSTPNTKNHCEVLIELIIHCKVFIRYLHSEGAEGSLIDIFSFMENHEEFENLIQILN</sequence>
<dbReference type="Proteomes" id="UP001497535">
    <property type="component" value="Unassembled WGS sequence"/>
</dbReference>
<accession>A0ACB1AF83</accession>
<name>A0ACB1AF83_MELEN</name>
<protein>
    <submittedName>
        <fullName evidence="1">Uncharacterized protein</fullName>
    </submittedName>
</protein>